<sequence length="280" mass="28953">MDGTESPRGRDENQAHGHEAHDDETHDRAGGGAPVDRTVATPDVLLDVPELKVDEISLDVDDLRARVSLRAEVLDLLGLGVGADVSLGGVHLDIKGVDARAVLKVRLDNVAAIVDRVLTTIDRNPRIVEEAASGLRSTAESLGGGVGRAAGELGSGAGAAVEEVGEHAGEAVREAGEAVGDAGEAAGRTVGETAGETVGETAGETAGTAREATGHTVREAPGGAPAEPRRDRGERRERGERGERTERGERAERTERGDTGAASSHRPTRGQGRRRGGRPP</sequence>
<evidence type="ECO:0000313" key="2">
    <source>
        <dbReference type="EMBL" id="GAA2455869.1"/>
    </source>
</evidence>
<feature type="compositionally biased region" description="Basic residues" evidence="1">
    <location>
        <begin position="266"/>
        <end position="280"/>
    </location>
</feature>
<protein>
    <submittedName>
        <fullName evidence="2">Uncharacterized protein</fullName>
    </submittedName>
</protein>
<keyword evidence="3" id="KW-1185">Reference proteome</keyword>
<feature type="compositionally biased region" description="Basic and acidic residues" evidence="1">
    <location>
        <begin position="1"/>
        <end position="29"/>
    </location>
</feature>
<feature type="region of interest" description="Disordered" evidence="1">
    <location>
        <begin position="178"/>
        <end position="280"/>
    </location>
</feature>
<dbReference type="RefSeq" id="WP_344326380.1">
    <property type="nucleotide sequence ID" value="NZ_BAAASZ010000031.1"/>
</dbReference>
<accession>A0ABN3KCG9</accession>
<evidence type="ECO:0000256" key="1">
    <source>
        <dbReference type="SAM" id="MobiDB-lite"/>
    </source>
</evidence>
<feature type="region of interest" description="Disordered" evidence="1">
    <location>
        <begin position="1"/>
        <end position="36"/>
    </location>
</feature>
<dbReference type="Proteomes" id="UP001501638">
    <property type="component" value="Unassembled WGS sequence"/>
</dbReference>
<reference evidence="3" key="1">
    <citation type="journal article" date="2019" name="Int. J. Syst. Evol. Microbiol.">
        <title>The Global Catalogue of Microorganisms (GCM) 10K type strain sequencing project: providing services to taxonomists for standard genome sequencing and annotation.</title>
        <authorList>
            <consortium name="The Broad Institute Genomics Platform"/>
            <consortium name="The Broad Institute Genome Sequencing Center for Infectious Disease"/>
            <person name="Wu L."/>
            <person name="Ma J."/>
        </authorList>
    </citation>
    <scope>NUCLEOTIDE SEQUENCE [LARGE SCALE GENOMIC DNA]</scope>
    <source>
        <strain evidence="3">JCM 6305</strain>
    </source>
</reference>
<comment type="caution">
    <text evidence="2">The sequence shown here is derived from an EMBL/GenBank/DDBJ whole genome shotgun (WGS) entry which is preliminary data.</text>
</comment>
<proteinExistence type="predicted"/>
<gene>
    <name evidence="2" type="ORF">GCM10010405_44850</name>
</gene>
<feature type="compositionally biased region" description="Low complexity" evidence="1">
    <location>
        <begin position="178"/>
        <end position="211"/>
    </location>
</feature>
<feature type="compositionally biased region" description="Basic and acidic residues" evidence="1">
    <location>
        <begin position="227"/>
        <end position="258"/>
    </location>
</feature>
<dbReference type="EMBL" id="BAAASZ010000031">
    <property type="protein sequence ID" value="GAA2455869.1"/>
    <property type="molecule type" value="Genomic_DNA"/>
</dbReference>
<organism evidence="2 3">
    <name type="scientific">Streptomyces macrosporus</name>
    <dbReference type="NCBI Taxonomy" id="44032"/>
    <lineage>
        <taxon>Bacteria</taxon>
        <taxon>Bacillati</taxon>
        <taxon>Actinomycetota</taxon>
        <taxon>Actinomycetes</taxon>
        <taxon>Kitasatosporales</taxon>
        <taxon>Streptomycetaceae</taxon>
        <taxon>Streptomyces</taxon>
    </lineage>
</organism>
<evidence type="ECO:0000313" key="3">
    <source>
        <dbReference type="Proteomes" id="UP001501638"/>
    </source>
</evidence>
<name>A0ABN3KCG9_9ACTN</name>